<dbReference type="EMBL" id="JAGRRH010000013">
    <property type="protein sequence ID" value="KAG7361211.1"/>
    <property type="molecule type" value="Genomic_DNA"/>
</dbReference>
<sequence>MKICGALSLTAVLLAAQSASAFVERESCRLPIARESLTLGAIRNDSSESSSNGNISMNKFANLAIASVVSLSLLAAPFPVHADGQTEKFKLPPIDYSDKNRCKLSSSTIGQANAARDKLYDLRQCQLSGASAPGFDLSGVIMTKTDLSKANFQDAYFSKGYLQDSNFEGADFTNAIVDRATFKGSSLRNAIFKNTVLTGTNFDGADLEGADFTEAALGSFDLKSLCKNPTLKGENPVTGADTRFSVGCGGS</sequence>
<proteinExistence type="predicted"/>
<evidence type="ECO:0000256" key="1">
    <source>
        <dbReference type="ARBA" id="ARBA00022737"/>
    </source>
</evidence>
<gene>
    <name evidence="3" type="ORF">IV203_006716</name>
    <name evidence="4" type="ORF">IV203_036311</name>
</gene>
<feature type="chain" id="PRO_5039882985" evidence="2">
    <location>
        <begin position="22"/>
        <end position="251"/>
    </location>
</feature>
<comment type="caution">
    <text evidence="3">The sequence shown here is derived from an EMBL/GenBank/DDBJ whole genome shotgun (WGS) entry which is preliminary data.</text>
</comment>
<accession>A0A9K3P9Q5</accession>
<keyword evidence="5" id="KW-1185">Reference proteome</keyword>
<organism evidence="3 5">
    <name type="scientific">Nitzschia inconspicua</name>
    <dbReference type="NCBI Taxonomy" id="303405"/>
    <lineage>
        <taxon>Eukaryota</taxon>
        <taxon>Sar</taxon>
        <taxon>Stramenopiles</taxon>
        <taxon>Ochrophyta</taxon>
        <taxon>Bacillariophyta</taxon>
        <taxon>Bacillariophyceae</taxon>
        <taxon>Bacillariophycidae</taxon>
        <taxon>Bacillariales</taxon>
        <taxon>Bacillariaceae</taxon>
        <taxon>Nitzschia</taxon>
    </lineage>
</organism>
<dbReference type="PANTHER" id="PTHR47485:SF1">
    <property type="entry name" value="THYLAKOID LUMENAL 17.4 KDA PROTEIN, CHLOROPLASTIC"/>
    <property type="match status" value="1"/>
</dbReference>
<dbReference type="Pfam" id="PF00805">
    <property type="entry name" value="Pentapeptide"/>
    <property type="match status" value="2"/>
</dbReference>
<dbReference type="PANTHER" id="PTHR47485">
    <property type="entry name" value="THYLAKOID LUMENAL 17.4 KDA PROTEIN, CHLOROPLASTIC"/>
    <property type="match status" value="1"/>
</dbReference>
<dbReference type="Proteomes" id="UP000693970">
    <property type="component" value="Unassembled WGS sequence"/>
</dbReference>
<dbReference type="AlphaFoldDB" id="A0A9K3P9Q5"/>
<evidence type="ECO:0000313" key="3">
    <source>
        <dbReference type="EMBL" id="KAG7337244.1"/>
    </source>
</evidence>
<evidence type="ECO:0000313" key="5">
    <source>
        <dbReference type="Proteomes" id="UP000693970"/>
    </source>
</evidence>
<reference evidence="3" key="2">
    <citation type="submission" date="2021-04" db="EMBL/GenBank/DDBJ databases">
        <authorList>
            <person name="Podell S."/>
        </authorList>
    </citation>
    <scope>NUCLEOTIDE SEQUENCE</scope>
    <source>
        <strain evidence="3">Hildebrandi</strain>
    </source>
</reference>
<keyword evidence="2" id="KW-0732">Signal</keyword>
<dbReference type="OrthoDB" id="9989223at2759"/>
<dbReference type="InterPro" id="IPR001646">
    <property type="entry name" value="5peptide_repeat"/>
</dbReference>
<evidence type="ECO:0000256" key="2">
    <source>
        <dbReference type="SAM" id="SignalP"/>
    </source>
</evidence>
<name>A0A9K3P9Q5_9STRA</name>
<evidence type="ECO:0000313" key="4">
    <source>
        <dbReference type="EMBL" id="KAG7361211.1"/>
    </source>
</evidence>
<reference evidence="3" key="1">
    <citation type="journal article" date="2021" name="Sci. Rep.">
        <title>Diploid genomic architecture of Nitzschia inconspicua, an elite biomass production diatom.</title>
        <authorList>
            <person name="Oliver A."/>
            <person name="Podell S."/>
            <person name="Pinowska A."/>
            <person name="Traller J.C."/>
            <person name="Smith S.R."/>
            <person name="McClure R."/>
            <person name="Beliaev A."/>
            <person name="Bohutskyi P."/>
            <person name="Hill E.A."/>
            <person name="Rabines A."/>
            <person name="Zheng H."/>
            <person name="Allen L.Z."/>
            <person name="Kuo A."/>
            <person name="Grigoriev I.V."/>
            <person name="Allen A.E."/>
            <person name="Hazlebeck D."/>
            <person name="Allen E.E."/>
        </authorList>
    </citation>
    <scope>NUCLEOTIDE SEQUENCE</scope>
    <source>
        <strain evidence="3">Hildebrandi</strain>
    </source>
</reference>
<keyword evidence="1" id="KW-0677">Repeat</keyword>
<protein>
    <submittedName>
        <fullName evidence="3">Pentapeptide repeat protein</fullName>
    </submittedName>
</protein>
<feature type="signal peptide" evidence="2">
    <location>
        <begin position="1"/>
        <end position="21"/>
    </location>
</feature>
<dbReference type="EMBL" id="JAGRRH010000090">
    <property type="protein sequence ID" value="KAG7337244.1"/>
    <property type="molecule type" value="Genomic_DNA"/>
</dbReference>